<dbReference type="GO" id="GO:0004810">
    <property type="term" value="F:CCA tRNA nucleotidyltransferase activity"/>
    <property type="evidence" value="ECO:0007669"/>
    <property type="project" value="UniProtKB-EC"/>
</dbReference>
<dbReference type="KEGG" id="hoh:Hoch_2407"/>
<dbReference type="SUPFAM" id="SSF81891">
    <property type="entry name" value="Poly A polymerase C-terminal region-like"/>
    <property type="match status" value="1"/>
</dbReference>
<evidence type="ECO:0000256" key="8">
    <source>
        <dbReference type="RuleBase" id="RU003953"/>
    </source>
</evidence>
<dbReference type="EMBL" id="CP001804">
    <property type="protein sequence ID" value="ACY14944.1"/>
    <property type="molecule type" value="Genomic_DNA"/>
</dbReference>
<comment type="similarity">
    <text evidence="8">Belongs to the tRNA nucleotidyltransferase/poly(A) polymerase family.</text>
</comment>
<dbReference type="CDD" id="cd05398">
    <property type="entry name" value="NT_ClassII-CCAase"/>
    <property type="match status" value="1"/>
</dbReference>
<keyword evidence="5" id="KW-0479">Metal-binding</keyword>
<proteinExistence type="inferred from homology"/>
<dbReference type="Gene3D" id="1.10.246.80">
    <property type="match status" value="1"/>
</dbReference>
<evidence type="ECO:0000259" key="11">
    <source>
        <dbReference type="Pfam" id="PF12627"/>
    </source>
</evidence>
<dbReference type="RefSeq" id="WP_012827552.1">
    <property type="nucleotide sequence ID" value="NC_013440.1"/>
</dbReference>
<dbReference type="HOGENOM" id="CLU_015961_3_1_7"/>
<evidence type="ECO:0000256" key="5">
    <source>
        <dbReference type="ARBA" id="ARBA00022723"/>
    </source>
</evidence>
<dbReference type="AlphaFoldDB" id="D0LJ97"/>
<keyword evidence="6" id="KW-0547">Nucleotide-binding</keyword>
<feature type="domain" description="Poly A polymerase head" evidence="10">
    <location>
        <begin position="54"/>
        <end position="179"/>
    </location>
</feature>
<dbReference type="PANTHER" id="PTHR46173:SF1">
    <property type="entry name" value="CCA TRNA NUCLEOTIDYLTRANSFERASE 1, MITOCHONDRIAL"/>
    <property type="match status" value="1"/>
</dbReference>
<dbReference type="InterPro" id="IPR002646">
    <property type="entry name" value="PolA_pol_head_dom"/>
</dbReference>
<evidence type="ECO:0000259" key="10">
    <source>
        <dbReference type="Pfam" id="PF01743"/>
    </source>
</evidence>
<evidence type="ECO:0000256" key="4">
    <source>
        <dbReference type="ARBA" id="ARBA00022695"/>
    </source>
</evidence>
<keyword evidence="4 12" id="KW-0548">Nucleotidyltransferase</keyword>
<evidence type="ECO:0000256" key="9">
    <source>
        <dbReference type="SAM" id="MobiDB-lite"/>
    </source>
</evidence>
<feature type="domain" description="tRNA nucleotidyltransferase/poly(A) polymerase RNA and SrmB- binding" evidence="11">
    <location>
        <begin position="206"/>
        <end position="266"/>
    </location>
</feature>
<evidence type="ECO:0000256" key="1">
    <source>
        <dbReference type="ARBA" id="ARBA00001946"/>
    </source>
</evidence>
<gene>
    <name evidence="12" type="ordered locus">Hoch_2407</name>
</gene>
<dbReference type="STRING" id="502025.Hoch_2407"/>
<keyword evidence="13" id="KW-1185">Reference proteome</keyword>
<accession>D0LJ97</accession>
<dbReference type="eggNOG" id="COG0617">
    <property type="taxonomic scope" value="Bacteria"/>
</dbReference>
<evidence type="ECO:0000256" key="3">
    <source>
        <dbReference type="ARBA" id="ARBA00022694"/>
    </source>
</evidence>
<evidence type="ECO:0000313" key="13">
    <source>
        <dbReference type="Proteomes" id="UP000001880"/>
    </source>
</evidence>
<evidence type="ECO:0000256" key="2">
    <source>
        <dbReference type="ARBA" id="ARBA00022679"/>
    </source>
</evidence>
<reference evidence="12 13" key="1">
    <citation type="journal article" date="2010" name="Stand. Genomic Sci.">
        <title>Complete genome sequence of Haliangium ochraceum type strain (SMP-2).</title>
        <authorList>
            <consortium name="US DOE Joint Genome Institute (JGI-PGF)"/>
            <person name="Ivanova N."/>
            <person name="Daum C."/>
            <person name="Lang E."/>
            <person name="Abt B."/>
            <person name="Kopitz M."/>
            <person name="Saunders E."/>
            <person name="Lapidus A."/>
            <person name="Lucas S."/>
            <person name="Glavina Del Rio T."/>
            <person name="Nolan M."/>
            <person name="Tice H."/>
            <person name="Copeland A."/>
            <person name="Cheng J.F."/>
            <person name="Chen F."/>
            <person name="Bruce D."/>
            <person name="Goodwin L."/>
            <person name="Pitluck S."/>
            <person name="Mavromatis K."/>
            <person name="Pati A."/>
            <person name="Mikhailova N."/>
            <person name="Chen A."/>
            <person name="Palaniappan K."/>
            <person name="Land M."/>
            <person name="Hauser L."/>
            <person name="Chang Y.J."/>
            <person name="Jeffries C.D."/>
            <person name="Detter J.C."/>
            <person name="Brettin T."/>
            <person name="Rohde M."/>
            <person name="Goker M."/>
            <person name="Bristow J."/>
            <person name="Markowitz V."/>
            <person name="Eisen J.A."/>
            <person name="Hugenholtz P."/>
            <person name="Kyrpides N.C."/>
            <person name="Klenk H.P."/>
        </authorList>
    </citation>
    <scope>NUCLEOTIDE SEQUENCE [LARGE SCALE GENOMIC DNA]</scope>
    <source>
        <strain evidence="13">DSM 14365 / CIP 107738 / JCM 11303 / AJ 13395 / SMP-2</strain>
    </source>
</reference>
<dbReference type="InterPro" id="IPR043519">
    <property type="entry name" value="NT_sf"/>
</dbReference>
<feature type="compositionally biased region" description="Low complexity" evidence="9">
    <location>
        <begin position="10"/>
        <end position="20"/>
    </location>
</feature>
<dbReference type="GO" id="GO:0000049">
    <property type="term" value="F:tRNA binding"/>
    <property type="evidence" value="ECO:0007669"/>
    <property type="project" value="TreeGrafter"/>
</dbReference>
<dbReference type="GO" id="GO:0000166">
    <property type="term" value="F:nucleotide binding"/>
    <property type="evidence" value="ECO:0007669"/>
    <property type="project" value="UniProtKB-KW"/>
</dbReference>
<name>D0LJ97_HALO1</name>
<keyword evidence="7" id="KW-0460">Magnesium</keyword>
<evidence type="ECO:0000256" key="6">
    <source>
        <dbReference type="ARBA" id="ARBA00022741"/>
    </source>
</evidence>
<keyword evidence="3" id="KW-0819">tRNA processing</keyword>
<protein>
    <submittedName>
        <fullName evidence="12">tRNA adenylyltransferase</fullName>
        <ecNumber evidence="12">2.7.7.72</ecNumber>
    </submittedName>
</protein>
<dbReference type="GO" id="GO:0008033">
    <property type="term" value="P:tRNA processing"/>
    <property type="evidence" value="ECO:0007669"/>
    <property type="project" value="UniProtKB-KW"/>
</dbReference>
<dbReference type="GO" id="GO:0046872">
    <property type="term" value="F:metal ion binding"/>
    <property type="evidence" value="ECO:0007669"/>
    <property type="project" value="UniProtKB-KW"/>
</dbReference>
<dbReference type="OrthoDB" id="9805698at2"/>
<dbReference type="PANTHER" id="PTHR46173">
    <property type="entry name" value="CCA TRNA NUCLEOTIDYLTRANSFERASE 1, MITOCHONDRIAL"/>
    <property type="match status" value="1"/>
</dbReference>
<dbReference type="Pfam" id="PF01743">
    <property type="entry name" value="PolyA_pol"/>
    <property type="match status" value="1"/>
</dbReference>
<organism evidence="12 13">
    <name type="scientific">Haliangium ochraceum (strain DSM 14365 / JCM 11303 / SMP-2)</name>
    <dbReference type="NCBI Taxonomy" id="502025"/>
    <lineage>
        <taxon>Bacteria</taxon>
        <taxon>Pseudomonadati</taxon>
        <taxon>Myxococcota</taxon>
        <taxon>Polyangia</taxon>
        <taxon>Haliangiales</taxon>
        <taxon>Kofleriaceae</taxon>
        <taxon>Haliangium</taxon>
    </lineage>
</organism>
<dbReference type="InterPro" id="IPR050264">
    <property type="entry name" value="Bact_CCA-adding_enz_type3_sf"/>
</dbReference>
<keyword evidence="8" id="KW-0694">RNA-binding</keyword>
<evidence type="ECO:0000256" key="7">
    <source>
        <dbReference type="ARBA" id="ARBA00022842"/>
    </source>
</evidence>
<dbReference type="SUPFAM" id="SSF81301">
    <property type="entry name" value="Nucleotidyltransferase"/>
    <property type="match status" value="1"/>
</dbReference>
<dbReference type="Gene3D" id="3.30.460.10">
    <property type="entry name" value="Beta Polymerase, domain 2"/>
    <property type="match status" value="1"/>
</dbReference>
<dbReference type="EC" id="2.7.7.72" evidence="12"/>
<keyword evidence="2 8" id="KW-0808">Transferase</keyword>
<dbReference type="InterPro" id="IPR032828">
    <property type="entry name" value="PolyA_RNA-bd"/>
</dbReference>
<dbReference type="Proteomes" id="UP000001880">
    <property type="component" value="Chromosome"/>
</dbReference>
<dbReference type="Pfam" id="PF12627">
    <property type="entry name" value="PolyA_pol_RNAbd"/>
    <property type="match status" value="1"/>
</dbReference>
<comment type="cofactor">
    <cofactor evidence="1">
        <name>Mg(2+)</name>
        <dbReference type="ChEBI" id="CHEBI:18420"/>
    </cofactor>
</comment>
<feature type="region of interest" description="Disordered" evidence="9">
    <location>
        <begin position="1"/>
        <end position="20"/>
    </location>
</feature>
<sequence>MQSDKDIASGDAETAAAGDAETAAAVERIDATVPATVRAVCARLHEAGHQSVCVGGAVRDALLGRAPGDWDVATSAAPAEVQALFDKTVDTGIQHGTVTVMARPASGRGRRLPIEVTTFRGDGSYSDGRRPDSVTFGVPLREDLARRDFVINAMAYDPVRRALIDPFGGRRDLARGLIRAVGEPARRFDEDGLRVMRAVRFAAKLGFALDAATEAAIPGALGRLSQVSWERIRSELFALLVARAAAEGLAIAARTGILAQILPELAIEDDADAACWAQTLARLTATPEDDACLRLCALLWEVGAPRRLEAAARRLKTSNADRARLVGVNTWAPRWRAYRDGDARLRELLAALGRARVPDAIALWRAQAAAEDRGEQAEALRELARRAQAILDAGHPLATGELALSGGDVMRILDMKPGRAVGLLLEAALARVLVAPALNTPERLGALLPELLAALPAAGEGGARGSGRGPR</sequence>
<dbReference type="Gene3D" id="1.10.3090.10">
    <property type="entry name" value="cca-adding enzyme, domain 2"/>
    <property type="match status" value="1"/>
</dbReference>
<evidence type="ECO:0000313" key="12">
    <source>
        <dbReference type="EMBL" id="ACY14944.1"/>
    </source>
</evidence>